<dbReference type="Proteomes" id="UP000623467">
    <property type="component" value="Unassembled WGS sequence"/>
</dbReference>
<name>A0A8H6ZAE4_9AGAR</name>
<proteinExistence type="predicted"/>
<protein>
    <submittedName>
        <fullName evidence="1">Uncharacterized protein</fullName>
    </submittedName>
</protein>
<gene>
    <name evidence="1" type="ORF">MSAN_00431400</name>
</gene>
<dbReference type="AlphaFoldDB" id="A0A8H6ZAE4"/>
<evidence type="ECO:0000313" key="1">
    <source>
        <dbReference type="EMBL" id="KAF7375435.1"/>
    </source>
</evidence>
<dbReference type="EMBL" id="JACAZH010000002">
    <property type="protein sequence ID" value="KAF7375435.1"/>
    <property type="molecule type" value="Genomic_DNA"/>
</dbReference>
<dbReference type="OrthoDB" id="3213671at2759"/>
<comment type="caution">
    <text evidence="1">The sequence shown here is derived from an EMBL/GenBank/DDBJ whole genome shotgun (WGS) entry which is preliminary data.</text>
</comment>
<reference evidence="1" key="1">
    <citation type="submission" date="2020-05" db="EMBL/GenBank/DDBJ databases">
        <title>Mycena genomes resolve the evolution of fungal bioluminescence.</title>
        <authorList>
            <person name="Tsai I.J."/>
        </authorList>
    </citation>
    <scope>NUCLEOTIDE SEQUENCE</scope>
    <source>
        <strain evidence="1">160909Yilan</strain>
    </source>
</reference>
<evidence type="ECO:0000313" key="2">
    <source>
        <dbReference type="Proteomes" id="UP000623467"/>
    </source>
</evidence>
<accession>A0A8H6ZAE4</accession>
<sequence length="180" mass="20504">MDYDEPNGVVHQRMELHMLMCGEQVNARPNVVVMNDDLDYTLVLQLDLPHAEAEPQLIAAAIAAHYENNRRRRQLGFPTVVTKVYPGIVMIGSTPTFYLIPVSEALAVAVCQGRYPSEPTVVKKLSTPVDDMREYIEKGMEYLPNRRIIFQLLGAFKQTTMLKLCNNMSLLAMLFPQRRH</sequence>
<organism evidence="1 2">
    <name type="scientific">Mycena sanguinolenta</name>
    <dbReference type="NCBI Taxonomy" id="230812"/>
    <lineage>
        <taxon>Eukaryota</taxon>
        <taxon>Fungi</taxon>
        <taxon>Dikarya</taxon>
        <taxon>Basidiomycota</taxon>
        <taxon>Agaricomycotina</taxon>
        <taxon>Agaricomycetes</taxon>
        <taxon>Agaricomycetidae</taxon>
        <taxon>Agaricales</taxon>
        <taxon>Marasmiineae</taxon>
        <taxon>Mycenaceae</taxon>
        <taxon>Mycena</taxon>
    </lineage>
</organism>
<keyword evidence="2" id="KW-1185">Reference proteome</keyword>